<organism evidence="4">
    <name type="scientific">Schlesneria paludicola</name>
    <dbReference type="NCBI Taxonomy" id="360056"/>
    <lineage>
        <taxon>Bacteria</taxon>
        <taxon>Pseudomonadati</taxon>
        <taxon>Planctomycetota</taxon>
        <taxon>Planctomycetia</taxon>
        <taxon>Planctomycetales</taxon>
        <taxon>Planctomycetaceae</taxon>
        <taxon>Schlesneria</taxon>
    </lineage>
</organism>
<feature type="region of interest" description="Disordered" evidence="2">
    <location>
        <begin position="28"/>
        <end position="73"/>
    </location>
</feature>
<feature type="signal peptide" evidence="3">
    <location>
        <begin position="1"/>
        <end position="28"/>
    </location>
</feature>
<dbReference type="InterPro" id="IPR010131">
    <property type="entry name" value="MdtP/NodT-like"/>
</dbReference>
<evidence type="ECO:0000256" key="1">
    <source>
        <dbReference type="ARBA" id="ARBA00007613"/>
    </source>
</evidence>
<feature type="chain" id="PRO_5028467230" evidence="3">
    <location>
        <begin position="29"/>
        <end position="512"/>
    </location>
</feature>
<keyword evidence="3" id="KW-0732">Signal</keyword>
<evidence type="ECO:0000313" key="4">
    <source>
        <dbReference type="EMBL" id="HEN15259.1"/>
    </source>
</evidence>
<dbReference type="AlphaFoldDB" id="A0A7C2JZU3"/>
<protein>
    <submittedName>
        <fullName evidence="4">TolC family protein</fullName>
    </submittedName>
</protein>
<feature type="compositionally biased region" description="Low complexity" evidence="2">
    <location>
        <begin position="51"/>
        <end position="72"/>
    </location>
</feature>
<comment type="caution">
    <text evidence="4">The sequence shown here is derived from an EMBL/GenBank/DDBJ whole genome shotgun (WGS) entry which is preliminary data.</text>
</comment>
<evidence type="ECO:0000256" key="2">
    <source>
        <dbReference type="SAM" id="MobiDB-lite"/>
    </source>
</evidence>
<feature type="compositionally biased region" description="Pro residues" evidence="2">
    <location>
        <begin position="90"/>
        <end position="101"/>
    </location>
</feature>
<feature type="compositionally biased region" description="Low complexity" evidence="2">
    <location>
        <begin position="29"/>
        <end position="38"/>
    </location>
</feature>
<proteinExistence type="inferred from homology"/>
<feature type="region of interest" description="Disordered" evidence="2">
    <location>
        <begin position="82"/>
        <end position="101"/>
    </location>
</feature>
<dbReference type="PANTHER" id="PTHR30203">
    <property type="entry name" value="OUTER MEMBRANE CATION EFFLUX PROTEIN"/>
    <property type="match status" value="1"/>
</dbReference>
<gene>
    <name evidence="4" type="ORF">ENQ76_07305</name>
</gene>
<dbReference type="EMBL" id="DSOK01000210">
    <property type="protein sequence ID" value="HEN15259.1"/>
    <property type="molecule type" value="Genomic_DNA"/>
</dbReference>
<dbReference type="InterPro" id="IPR003423">
    <property type="entry name" value="OMP_efflux"/>
</dbReference>
<reference evidence="4" key="1">
    <citation type="journal article" date="2020" name="mSystems">
        <title>Genome- and Community-Level Interaction Insights into Carbon Utilization and Element Cycling Functions of Hydrothermarchaeota in Hydrothermal Sediment.</title>
        <authorList>
            <person name="Zhou Z."/>
            <person name="Liu Y."/>
            <person name="Xu W."/>
            <person name="Pan J."/>
            <person name="Luo Z.H."/>
            <person name="Li M."/>
        </authorList>
    </citation>
    <scope>NUCLEOTIDE SEQUENCE [LARGE SCALE GENOMIC DNA]</scope>
    <source>
        <strain evidence="4">SpSt-339</strain>
    </source>
</reference>
<name>A0A7C2JZU3_9PLAN</name>
<comment type="similarity">
    <text evidence="1">Belongs to the outer membrane factor (OMF) (TC 1.B.17) family.</text>
</comment>
<accession>A0A7C2JZU3</accession>
<dbReference type="PANTHER" id="PTHR30203:SF24">
    <property type="entry name" value="BLR4935 PROTEIN"/>
    <property type="match status" value="1"/>
</dbReference>
<sequence length="512" mass="55004">MRFRLLPILVALSTVALFLPGCAGTRSATTTQTEQEPPVQSSLSDNPIVAPPSDNGLSSSSPTPSSEDLSSGKSEIRLTSATEQLTSAPPESPVPDLPMPVPNDALGVSTWTLASLEALALENNPAIRQASASAHKAVGFRDQVGTRPNPTIGYNGTQLADRGTDQHVAFVEQDIVMGGKLSRNRAVLNQEVQSQLWEVEAQRYRVLTDVRQRYYEALAAQRRLALATEFQKIAAKGVEIAKARVDAKEGSVPEVLQAEIQLNQVEVQRRQAEAAFRGAWNQLMAVAGLSGTVPGVLEGTLPSTVELVDMQSVTGLALNSSPELQAARARVARARANVERQEVQAIPNLSFQLAGGVDNSTNSGMINAQVGLPVPIFNRNEGNIAAAHAELSRACQELRRIELSIESRMARGAQDYESAAAAVEQYRQMILPKAEETLKLSEEAYAAGEFGFLQVLVARRTFFESNLEYVIAQSNLAQAEAYLQGLALSGGLSDTRDTDFDAGLRDQSLSGQ</sequence>
<dbReference type="Gene3D" id="1.20.1600.10">
    <property type="entry name" value="Outer membrane efflux proteins (OEP)"/>
    <property type="match status" value="1"/>
</dbReference>
<dbReference type="Pfam" id="PF02321">
    <property type="entry name" value="OEP"/>
    <property type="match status" value="2"/>
</dbReference>
<evidence type="ECO:0000256" key="3">
    <source>
        <dbReference type="SAM" id="SignalP"/>
    </source>
</evidence>
<dbReference type="GO" id="GO:0015562">
    <property type="term" value="F:efflux transmembrane transporter activity"/>
    <property type="evidence" value="ECO:0007669"/>
    <property type="project" value="InterPro"/>
</dbReference>
<dbReference type="SUPFAM" id="SSF56954">
    <property type="entry name" value="Outer membrane efflux proteins (OEP)"/>
    <property type="match status" value="1"/>
</dbReference>